<proteinExistence type="predicted"/>
<feature type="transmembrane region" description="Helical" evidence="2">
    <location>
        <begin position="35"/>
        <end position="53"/>
    </location>
</feature>
<evidence type="ECO:0000313" key="4">
    <source>
        <dbReference type="EMBL" id="KAF4668320.1"/>
    </source>
</evidence>
<dbReference type="EMBL" id="JABAHT010000162">
    <property type="protein sequence ID" value="KAF4662671.1"/>
    <property type="molecule type" value="Genomic_DNA"/>
</dbReference>
<dbReference type="OrthoDB" id="60033at2759"/>
<feature type="transmembrane region" description="Helical" evidence="2">
    <location>
        <begin position="6"/>
        <end position="23"/>
    </location>
</feature>
<sequence>MDSKNVQIFMTIVTIFALYGDDFRIFATYKAADPAFYASFIVALILLVIELSINSVILEDYKWSFFFWLDCVATVSLIPDIGWITDFLASLYEIGDSMGQGGGGQSGVARAGRASRAGSRAGRIVRLVRLVRLLRVVNLAKLFRRGEKKSELDNEDEEISDAGDKVLSGFEPESLDSKSRLTIKVHSHTVLSNEAPSNKQRIEASRLGKILSEQTIRRVIIGVLSMMLALPLIELPESNLAFETGLEQLFWAGRSACGSARDFISLAQGSSNVSTACESSLEKAHFSLDGWKFMIYEYTPPMCRDPQSPCADLVVSAKFLDRKRRQEEAKMSMLQTTLIIILLGLGAMLFSSDTQKVVIAPIEKMVNIVKQLADDPLRKPEVEDEEEESEGSEDEFPSEEPAAFGRSTTRQTKMRSTKISSAGDDRQMETALLENTILKIGGLLRVGFGQAGAQIIGKNMSQSSGNSSGLNIMLPGRKVEGVYAYCDIRKFGETAECLLEEVMVFVNKIARIVHICADEWEGAANKNLGDSFLLTWLLPQQKDPESVSEVRDVIPGEIKSIVKDTSYVGLSLSKSRDELVKLETSSRTNTANTGTITQGTRGFPVESPIALADEYSVKKQQDWQDLAEKALLGCIKIIAEIRRAGDLKAYAKHPKLIPKFSLTYQVDVGIALHSGWSVEGAIGSETKIDATYIGFNVSVARSLVRALPLYGCSLLLSGDLMEHLGGKLRDRCRLIDERMVGEVGREPRKELKCEIYSFDINDKVPEAPENHLLGRVVSRAEMSMKSLDDNKVEYLFELDKDVQVLQEGFDLEFRTIWRQAYHFFTHGSWQKAKQMFEKCDTMIPAGDGPSRALIRYMQEYHFEKPEKLRGVVPHLKIALS</sequence>
<dbReference type="EMBL" id="JABANN010000163">
    <property type="protein sequence ID" value="KAF4668320.1"/>
    <property type="molecule type" value="Genomic_DNA"/>
</dbReference>
<dbReference type="InterPro" id="IPR029787">
    <property type="entry name" value="Nucleotide_cyclase"/>
</dbReference>
<keyword evidence="2" id="KW-0472">Membrane</keyword>
<evidence type="ECO:0000313" key="5">
    <source>
        <dbReference type="Proteomes" id="UP000570595"/>
    </source>
</evidence>
<feature type="transmembrane region" description="Helical" evidence="2">
    <location>
        <begin position="65"/>
        <end position="89"/>
    </location>
</feature>
<keyword evidence="2" id="KW-0812">Transmembrane</keyword>
<dbReference type="Proteomes" id="UP000572268">
    <property type="component" value="Unassembled WGS sequence"/>
</dbReference>
<evidence type="ECO:0000256" key="1">
    <source>
        <dbReference type="SAM" id="MobiDB-lite"/>
    </source>
</evidence>
<evidence type="ECO:0000313" key="3">
    <source>
        <dbReference type="EMBL" id="KAF4662671.1"/>
    </source>
</evidence>
<accession>A0A7J6LV18</accession>
<evidence type="ECO:0000313" key="6">
    <source>
        <dbReference type="Proteomes" id="UP000572268"/>
    </source>
</evidence>
<evidence type="ECO:0008006" key="7">
    <source>
        <dbReference type="Google" id="ProtNLM"/>
    </source>
</evidence>
<feature type="compositionally biased region" description="Acidic residues" evidence="1">
    <location>
        <begin position="382"/>
        <end position="398"/>
    </location>
</feature>
<dbReference type="SUPFAM" id="SSF55073">
    <property type="entry name" value="Nucleotide cyclase"/>
    <property type="match status" value="1"/>
</dbReference>
<dbReference type="Proteomes" id="UP000570595">
    <property type="component" value="Unassembled WGS sequence"/>
</dbReference>
<keyword evidence="2" id="KW-1133">Transmembrane helix</keyword>
<feature type="region of interest" description="Disordered" evidence="1">
    <location>
        <begin position="377"/>
        <end position="424"/>
    </location>
</feature>
<dbReference type="AlphaFoldDB" id="A0A7J6LV18"/>
<organism evidence="3 5">
    <name type="scientific">Perkinsus olseni</name>
    <name type="common">Perkinsus atlanticus</name>
    <dbReference type="NCBI Taxonomy" id="32597"/>
    <lineage>
        <taxon>Eukaryota</taxon>
        <taxon>Sar</taxon>
        <taxon>Alveolata</taxon>
        <taxon>Perkinsozoa</taxon>
        <taxon>Perkinsea</taxon>
        <taxon>Perkinsida</taxon>
        <taxon>Perkinsidae</taxon>
        <taxon>Perkinsus</taxon>
    </lineage>
</organism>
<comment type="caution">
    <text evidence="3">The sequence shown here is derived from an EMBL/GenBank/DDBJ whole genome shotgun (WGS) entry which is preliminary data.</text>
</comment>
<evidence type="ECO:0000256" key="2">
    <source>
        <dbReference type="SAM" id="Phobius"/>
    </source>
</evidence>
<dbReference type="Gene3D" id="3.30.70.1230">
    <property type="entry name" value="Nucleotide cyclase"/>
    <property type="match status" value="1"/>
</dbReference>
<name>A0A7J6LV18_PEROL</name>
<dbReference type="PANTHER" id="PTHR43336">
    <property type="entry name" value="OXYGEN SENSOR HISTIDINE KINASE RESPONSE REGULATOR DEVS/DOSS"/>
    <property type="match status" value="1"/>
</dbReference>
<reference evidence="5 6" key="1">
    <citation type="submission" date="2020-04" db="EMBL/GenBank/DDBJ databases">
        <title>Perkinsus olseni comparative genomics.</title>
        <authorList>
            <person name="Bogema D.R."/>
        </authorList>
    </citation>
    <scope>NUCLEOTIDE SEQUENCE [LARGE SCALE GENOMIC DNA]</scope>
    <source>
        <strain evidence="3">ATCC PRA-179</strain>
        <strain evidence="4">ATCC PRA-31</strain>
    </source>
</reference>
<protein>
    <recommendedName>
        <fullName evidence="7">Adenylyl/guanylyl cyclase</fullName>
    </recommendedName>
</protein>
<gene>
    <name evidence="4" type="ORF">FOL46_002050</name>
    <name evidence="3" type="ORF">FOZ61_002282</name>
</gene>
<dbReference type="PANTHER" id="PTHR43336:SF3">
    <property type="entry name" value="GUANYLATE CYCLASE DOMAIN-CONTAINING PROTEIN"/>
    <property type="match status" value="1"/>
</dbReference>